<accession>A0A165HUX1</accession>
<evidence type="ECO:0000256" key="1">
    <source>
        <dbReference type="SAM" id="MobiDB-lite"/>
    </source>
</evidence>
<organism evidence="2 3">
    <name type="scientific">Xylona heveae (strain CBS 132557 / TC161)</name>
    <dbReference type="NCBI Taxonomy" id="1328760"/>
    <lineage>
        <taxon>Eukaryota</taxon>
        <taxon>Fungi</taxon>
        <taxon>Dikarya</taxon>
        <taxon>Ascomycota</taxon>
        <taxon>Pezizomycotina</taxon>
        <taxon>Xylonomycetes</taxon>
        <taxon>Xylonales</taxon>
        <taxon>Xylonaceae</taxon>
        <taxon>Xylona</taxon>
    </lineage>
</organism>
<dbReference type="RefSeq" id="XP_018189510.1">
    <property type="nucleotide sequence ID" value="XM_018334840.1"/>
</dbReference>
<gene>
    <name evidence="2" type="ORF">L228DRAFT_266329</name>
</gene>
<dbReference type="OMA" id="NPSDPIH"/>
<dbReference type="EMBL" id="KV407456">
    <property type="protein sequence ID" value="KZF23955.1"/>
    <property type="molecule type" value="Genomic_DNA"/>
</dbReference>
<dbReference type="Proteomes" id="UP000076632">
    <property type="component" value="Unassembled WGS sequence"/>
</dbReference>
<sequence length="148" mass="15314">MSATRNTEAVAHQTGEFSAHVPRAEPMTTHGHQPGRKSGPNDNVEEYHAHTLPAGTAPPEHTFQYQTQGAIPGQEAGELTSAADTLGGATSADVNTGYGHPGQGQTSSEKHHGGQHHATKAKEGLTGTGVSGLPATNNPVHGQHLDRP</sequence>
<dbReference type="GeneID" id="28899977"/>
<reference evidence="2 3" key="1">
    <citation type="journal article" date="2016" name="Fungal Biol.">
        <title>The genome of Xylona heveae provides a window into fungal endophytism.</title>
        <authorList>
            <person name="Gazis R."/>
            <person name="Kuo A."/>
            <person name="Riley R."/>
            <person name="LaButti K."/>
            <person name="Lipzen A."/>
            <person name="Lin J."/>
            <person name="Amirebrahimi M."/>
            <person name="Hesse C.N."/>
            <person name="Spatafora J.W."/>
            <person name="Henrissat B."/>
            <person name="Hainaut M."/>
            <person name="Grigoriev I.V."/>
            <person name="Hibbett D.S."/>
        </authorList>
    </citation>
    <scope>NUCLEOTIDE SEQUENCE [LARGE SCALE GENOMIC DNA]</scope>
    <source>
        <strain evidence="2 3">TC161</strain>
    </source>
</reference>
<feature type="region of interest" description="Disordered" evidence="1">
    <location>
        <begin position="1"/>
        <end position="148"/>
    </location>
</feature>
<name>A0A165HUX1_XYLHT</name>
<dbReference type="AlphaFoldDB" id="A0A165HUX1"/>
<evidence type="ECO:0000313" key="2">
    <source>
        <dbReference type="EMBL" id="KZF23955.1"/>
    </source>
</evidence>
<evidence type="ECO:0000313" key="3">
    <source>
        <dbReference type="Proteomes" id="UP000076632"/>
    </source>
</evidence>
<protein>
    <submittedName>
        <fullName evidence="2">Uncharacterized protein</fullName>
    </submittedName>
</protein>
<keyword evidence="3" id="KW-1185">Reference proteome</keyword>
<dbReference type="OrthoDB" id="3260716at2759"/>
<proteinExistence type="predicted"/>
<dbReference type="InParanoid" id="A0A165HUX1"/>